<keyword evidence="15" id="KW-1185">Reference proteome</keyword>
<feature type="active site" description="O-(3'-phospho-DNA)-tyrosine intermediate" evidence="10">
    <location>
        <position position="276"/>
    </location>
</feature>
<dbReference type="GO" id="GO:0007059">
    <property type="term" value="P:chromosome segregation"/>
    <property type="evidence" value="ECO:0007669"/>
    <property type="project" value="UniProtKB-UniRule"/>
</dbReference>
<dbReference type="SUPFAM" id="SSF47823">
    <property type="entry name" value="lambda integrase-like, N-terminal domain"/>
    <property type="match status" value="1"/>
</dbReference>
<dbReference type="PROSITE" id="PS51898">
    <property type="entry name" value="TYR_RECOMBINASE"/>
    <property type="match status" value="1"/>
</dbReference>
<feature type="active site" evidence="10">
    <location>
        <position position="244"/>
    </location>
</feature>
<dbReference type="Pfam" id="PF00589">
    <property type="entry name" value="Phage_integrase"/>
    <property type="match status" value="1"/>
</dbReference>
<keyword evidence="7 10" id="KW-0238">DNA-binding</keyword>
<evidence type="ECO:0000313" key="14">
    <source>
        <dbReference type="EMBL" id="SDG07679.1"/>
    </source>
</evidence>
<dbReference type="InterPro" id="IPR023009">
    <property type="entry name" value="Tyrosine_recombinase_XerC/XerD"/>
</dbReference>
<evidence type="ECO:0000259" key="13">
    <source>
        <dbReference type="PROSITE" id="PS51900"/>
    </source>
</evidence>
<evidence type="ECO:0000259" key="12">
    <source>
        <dbReference type="PROSITE" id="PS51898"/>
    </source>
</evidence>
<keyword evidence="8 10" id="KW-0233">DNA recombination</keyword>
<evidence type="ECO:0000256" key="3">
    <source>
        <dbReference type="ARBA" id="ARBA00022490"/>
    </source>
</evidence>
<dbReference type="NCBIfam" id="NF001399">
    <property type="entry name" value="PRK00283.1"/>
    <property type="match status" value="1"/>
</dbReference>
<protein>
    <recommendedName>
        <fullName evidence="10 11">Tyrosine recombinase XerC</fullName>
    </recommendedName>
</protein>
<dbReference type="InterPro" id="IPR011931">
    <property type="entry name" value="Recomb_XerC"/>
</dbReference>
<dbReference type="SUPFAM" id="SSF56349">
    <property type="entry name" value="DNA breaking-rejoining enzymes"/>
    <property type="match status" value="1"/>
</dbReference>
<keyword evidence="4 10" id="KW-0132">Cell division</keyword>
<evidence type="ECO:0000256" key="2">
    <source>
        <dbReference type="ARBA" id="ARBA00006657"/>
    </source>
</evidence>
<dbReference type="HAMAP" id="MF_01808">
    <property type="entry name" value="Recomb_XerC_XerD"/>
    <property type="match status" value="1"/>
</dbReference>
<comment type="function">
    <text evidence="10">Site-specific tyrosine recombinase, which acts by catalyzing the cutting and rejoining of the recombining DNA molecules. The XerC-XerD complex is essential to convert dimers of the bacterial chromosome into monomers to permit their segregation at cell division. It also contributes to the segregational stability of plasmids.</text>
</comment>
<dbReference type="NCBIfam" id="TIGR02224">
    <property type="entry name" value="recomb_XerC"/>
    <property type="match status" value="1"/>
</dbReference>
<dbReference type="RefSeq" id="WP_092328401.1">
    <property type="nucleotide sequence ID" value="NZ_FNCP01000001.1"/>
</dbReference>
<comment type="similarity">
    <text evidence="2 10">Belongs to the 'phage' integrase family. XerC subfamily.</text>
</comment>
<dbReference type="PANTHER" id="PTHR30349:SF77">
    <property type="entry name" value="TYROSINE RECOMBINASE XERC"/>
    <property type="match status" value="1"/>
</dbReference>
<dbReference type="InterPro" id="IPR050090">
    <property type="entry name" value="Tyrosine_recombinase_XerCD"/>
</dbReference>
<organism evidence="14 15">
    <name type="scientific">Desulfosporosinus hippei DSM 8344</name>
    <dbReference type="NCBI Taxonomy" id="1121419"/>
    <lineage>
        <taxon>Bacteria</taxon>
        <taxon>Bacillati</taxon>
        <taxon>Bacillota</taxon>
        <taxon>Clostridia</taxon>
        <taxon>Eubacteriales</taxon>
        <taxon>Desulfitobacteriaceae</taxon>
        <taxon>Desulfosporosinus</taxon>
    </lineage>
</organism>
<accession>A0A1G7RBW3</accession>
<dbReference type="CDD" id="cd00798">
    <property type="entry name" value="INT_XerDC_C"/>
    <property type="match status" value="1"/>
</dbReference>
<evidence type="ECO:0000256" key="4">
    <source>
        <dbReference type="ARBA" id="ARBA00022618"/>
    </source>
</evidence>
<sequence length="303" mass="34191">MLIDQALSLFIGYQNSQNRSEHTIVAYQTDLNQFFNFAASDLGQEPEALTVDQIDIYTVRSFLGILSEHGLARKSMARKLAALRSFFKFLCYKGILEDNPVRRVASPKLGRKLPHFLYTDQIGGLLGAPDESDLLGCRDKVILELLYGSGLRVSELISLDLDSLDLDSGLIRVLGKGNKERVVPVTNYAIQAIKTYLEMRANNNKALLLNYKGTRLSERSVRRILDKLVAKISLEQHVHPHMLRHSFATHLLDGGADLRSVQELLGHKKLSSTQIYTHLTRERLKEVFSQAHPRAKLSINNEK</sequence>
<evidence type="ECO:0000256" key="5">
    <source>
        <dbReference type="ARBA" id="ARBA00022829"/>
    </source>
</evidence>
<dbReference type="Gene3D" id="1.10.443.10">
    <property type="entry name" value="Intergrase catalytic core"/>
    <property type="match status" value="1"/>
</dbReference>
<dbReference type="InterPro" id="IPR010998">
    <property type="entry name" value="Integrase_recombinase_N"/>
</dbReference>
<evidence type="ECO:0000256" key="10">
    <source>
        <dbReference type="HAMAP-Rule" id="MF_01808"/>
    </source>
</evidence>
<feature type="domain" description="Core-binding (CB)" evidence="13">
    <location>
        <begin position="1"/>
        <end position="91"/>
    </location>
</feature>
<dbReference type="InterPro" id="IPR011010">
    <property type="entry name" value="DNA_brk_join_enz"/>
</dbReference>
<comment type="subunit">
    <text evidence="10">Forms a cyclic heterotetrameric complex composed of two molecules of XerC and two molecules of XerD.</text>
</comment>
<dbReference type="GO" id="GO:0051301">
    <property type="term" value="P:cell division"/>
    <property type="evidence" value="ECO:0007669"/>
    <property type="project" value="UniProtKB-UniRule"/>
</dbReference>
<evidence type="ECO:0000256" key="6">
    <source>
        <dbReference type="ARBA" id="ARBA00022908"/>
    </source>
</evidence>
<dbReference type="GO" id="GO:0005737">
    <property type="term" value="C:cytoplasm"/>
    <property type="evidence" value="ECO:0007669"/>
    <property type="project" value="UniProtKB-SubCell"/>
</dbReference>
<name>A0A1G7RBW3_9FIRM</name>
<dbReference type="InterPro" id="IPR013762">
    <property type="entry name" value="Integrase-like_cat_sf"/>
</dbReference>
<dbReference type="PROSITE" id="PS51900">
    <property type="entry name" value="CB"/>
    <property type="match status" value="1"/>
</dbReference>
<keyword evidence="5 10" id="KW-0159">Chromosome partition</keyword>
<dbReference type="Gene3D" id="1.10.150.130">
    <property type="match status" value="1"/>
</dbReference>
<dbReference type="PANTHER" id="PTHR30349">
    <property type="entry name" value="PHAGE INTEGRASE-RELATED"/>
    <property type="match status" value="1"/>
</dbReference>
<dbReference type="Pfam" id="PF02899">
    <property type="entry name" value="Phage_int_SAM_1"/>
    <property type="match status" value="1"/>
</dbReference>
<evidence type="ECO:0000313" key="15">
    <source>
        <dbReference type="Proteomes" id="UP000198656"/>
    </source>
</evidence>
<dbReference type="EMBL" id="FNCP01000001">
    <property type="protein sequence ID" value="SDG07679.1"/>
    <property type="molecule type" value="Genomic_DNA"/>
</dbReference>
<dbReference type="NCBIfam" id="NF040815">
    <property type="entry name" value="recomb_XerA_Arch"/>
    <property type="match status" value="1"/>
</dbReference>
<dbReference type="GO" id="GO:0006313">
    <property type="term" value="P:DNA transposition"/>
    <property type="evidence" value="ECO:0007669"/>
    <property type="project" value="UniProtKB-UniRule"/>
</dbReference>
<reference evidence="15" key="1">
    <citation type="submission" date="2016-10" db="EMBL/GenBank/DDBJ databases">
        <authorList>
            <person name="Varghese N."/>
            <person name="Submissions S."/>
        </authorList>
    </citation>
    <scope>NUCLEOTIDE SEQUENCE [LARGE SCALE GENOMIC DNA]</scope>
    <source>
        <strain evidence="15">DSM 8344</strain>
    </source>
</reference>
<feature type="active site" evidence="10">
    <location>
        <position position="267"/>
    </location>
</feature>
<dbReference type="STRING" id="1121419.SAMN05443529_10121"/>
<gene>
    <name evidence="10" type="primary">xerC</name>
    <name evidence="14" type="ORF">SAMN05443529_10121</name>
</gene>
<keyword evidence="9 10" id="KW-0131">Cell cycle</keyword>
<evidence type="ECO:0000256" key="11">
    <source>
        <dbReference type="NCBIfam" id="TIGR02224"/>
    </source>
</evidence>
<evidence type="ECO:0000256" key="7">
    <source>
        <dbReference type="ARBA" id="ARBA00023125"/>
    </source>
</evidence>
<evidence type="ECO:0000256" key="8">
    <source>
        <dbReference type="ARBA" id="ARBA00023172"/>
    </source>
</evidence>
<keyword evidence="3 10" id="KW-0963">Cytoplasm</keyword>
<dbReference type="GO" id="GO:0003677">
    <property type="term" value="F:DNA binding"/>
    <property type="evidence" value="ECO:0007669"/>
    <property type="project" value="UniProtKB-UniRule"/>
</dbReference>
<proteinExistence type="inferred from homology"/>
<dbReference type="InterPro" id="IPR002104">
    <property type="entry name" value="Integrase_catalytic"/>
</dbReference>
<evidence type="ECO:0000256" key="1">
    <source>
        <dbReference type="ARBA" id="ARBA00004496"/>
    </source>
</evidence>
<feature type="active site" evidence="10">
    <location>
        <position position="176"/>
    </location>
</feature>
<dbReference type="AlphaFoldDB" id="A0A1G7RBW3"/>
<dbReference type="OrthoDB" id="9771888at2"/>
<feature type="active site" evidence="10">
    <location>
        <position position="241"/>
    </location>
</feature>
<feature type="domain" description="Tyr recombinase" evidence="12">
    <location>
        <begin position="112"/>
        <end position="289"/>
    </location>
</feature>
<comment type="subcellular location">
    <subcellularLocation>
        <location evidence="1 10">Cytoplasm</location>
    </subcellularLocation>
</comment>
<dbReference type="GO" id="GO:0009037">
    <property type="term" value="F:tyrosine-based site-specific recombinase activity"/>
    <property type="evidence" value="ECO:0007669"/>
    <property type="project" value="UniProtKB-UniRule"/>
</dbReference>
<dbReference type="InterPro" id="IPR004107">
    <property type="entry name" value="Integrase_SAM-like_N"/>
</dbReference>
<keyword evidence="6 10" id="KW-0229">DNA integration</keyword>
<evidence type="ECO:0000256" key="9">
    <source>
        <dbReference type="ARBA" id="ARBA00023306"/>
    </source>
</evidence>
<dbReference type="InterPro" id="IPR044068">
    <property type="entry name" value="CB"/>
</dbReference>
<dbReference type="Proteomes" id="UP000198656">
    <property type="component" value="Unassembled WGS sequence"/>
</dbReference>
<feature type="active site" evidence="10">
    <location>
        <position position="152"/>
    </location>
</feature>